<keyword evidence="1" id="KW-0464">Manganese</keyword>
<dbReference type="PANTHER" id="PTHR30575">
    <property type="entry name" value="PEPTIDASE M20"/>
    <property type="match status" value="1"/>
</dbReference>
<dbReference type="GO" id="GO:0046872">
    <property type="term" value="F:metal ion binding"/>
    <property type="evidence" value="ECO:0007669"/>
    <property type="project" value="UniProtKB-KW"/>
</dbReference>
<keyword evidence="1" id="KW-0479">Metal-binding</keyword>
<dbReference type="GO" id="GO:0005737">
    <property type="term" value="C:cytoplasm"/>
    <property type="evidence" value="ECO:0007669"/>
    <property type="project" value="TreeGrafter"/>
</dbReference>
<dbReference type="Gene3D" id="3.40.630.10">
    <property type="entry name" value="Zn peptidases"/>
    <property type="match status" value="2"/>
</dbReference>
<dbReference type="InterPro" id="IPR052030">
    <property type="entry name" value="Peptidase_M20/M20A_hydrolases"/>
</dbReference>
<feature type="binding site" evidence="1">
    <location>
        <position position="406"/>
    </location>
    <ligand>
        <name>Mn(2+)</name>
        <dbReference type="ChEBI" id="CHEBI:29035"/>
        <label>2</label>
    </ligand>
</feature>
<feature type="binding site" evidence="1">
    <location>
        <position position="151"/>
    </location>
    <ligand>
        <name>Mn(2+)</name>
        <dbReference type="ChEBI" id="CHEBI:29035"/>
        <label>2</label>
    </ligand>
</feature>
<dbReference type="InterPro" id="IPR011650">
    <property type="entry name" value="Peptidase_M20_dimer"/>
</dbReference>
<dbReference type="InterPro" id="IPR036264">
    <property type="entry name" value="Bact_exopeptidase_dim_dom"/>
</dbReference>
<dbReference type="GO" id="GO:0016805">
    <property type="term" value="F:dipeptidase activity"/>
    <property type="evidence" value="ECO:0007669"/>
    <property type="project" value="TreeGrafter"/>
</dbReference>
<proteinExistence type="predicted"/>
<dbReference type="OrthoDB" id="9776731at2"/>
<feature type="binding site" evidence="1">
    <location>
        <position position="149"/>
    </location>
    <ligand>
        <name>Mn(2+)</name>
        <dbReference type="ChEBI" id="CHEBI:29035"/>
        <label>2</label>
    </ligand>
</feature>
<gene>
    <name evidence="3" type="ORF">SAMN05877753_101522</name>
</gene>
<dbReference type="PANTHER" id="PTHR30575:SF3">
    <property type="entry name" value="PEPTIDASE M20 DIMERISATION DOMAIN-CONTAINING PROTEIN"/>
    <property type="match status" value="1"/>
</dbReference>
<evidence type="ECO:0000259" key="2">
    <source>
        <dbReference type="Pfam" id="PF07687"/>
    </source>
</evidence>
<dbReference type="GO" id="GO:0071713">
    <property type="term" value="F:para-aminobenzoyl-glutamate hydrolase activity"/>
    <property type="evidence" value="ECO:0007669"/>
    <property type="project" value="TreeGrafter"/>
</dbReference>
<dbReference type="GO" id="GO:0046657">
    <property type="term" value="P:folic acid catabolic process"/>
    <property type="evidence" value="ECO:0007669"/>
    <property type="project" value="TreeGrafter"/>
</dbReference>
<dbReference type="Proteomes" id="UP000219546">
    <property type="component" value="Unassembled WGS sequence"/>
</dbReference>
<dbReference type="NCBIfam" id="TIGR01891">
    <property type="entry name" value="amidohydrolases"/>
    <property type="match status" value="1"/>
</dbReference>
<keyword evidence="4" id="KW-1185">Reference proteome</keyword>
<feature type="domain" description="Peptidase M20 dimerisation" evidence="2">
    <location>
        <begin position="234"/>
        <end position="322"/>
    </location>
</feature>
<evidence type="ECO:0000313" key="3">
    <source>
        <dbReference type="EMBL" id="SNX67205.1"/>
    </source>
</evidence>
<sequence length="432" mass="47113">MVERLEHFIQTVSPHLLERRREFHQWPEVGWTEYVSTYKIGTILEKLGFKLTVGKEAITSKERLGVPAESEIEKNEQQARQMGVPDEWMEKMEGGNTGLVAQFDTGKPGKHVAMRFDIDALPIKEAKEAGHAPFAIGFVSKHEGSMHACGHDGHTVIGLGVAEFIVTFQEELSGRFTLLFQPAEEGGRGAITMVERGWLNDVDLFLSGHIGIHSIPVGEIAATSTNFLATTKLNVIYRGKSAHAGLEPNCGRNALLAAAAASLHLNGITRHAEGATRINIGRLEAGSGRNIIADYARMEIETRGQTTALNEYMVEEAVRIIKASADLYGVQVESEVAGTAISADCSQVLIPVIEKACESSKSITKVHQSLPLGASEDVSFMIDRVQKNGGQATFLLFGSPLPAGHHHPRFDFDENVIPVAVETFSRILLETK</sequence>
<accession>A0A285CIM5</accession>
<reference evidence="3 4" key="1">
    <citation type="submission" date="2017-08" db="EMBL/GenBank/DDBJ databases">
        <authorList>
            <person name="de Groot N.N."/>
        </authorList>
    </citation>
    <scope>NUCLEOTIDE SEQUENCE [LARGE SCALE GENOMIC DNA]</scope>
    <source>
        <strain evidence="3 4">JC228</strain>
    </source>
</reference>
<dbReference type="InterPro" id="IPR002933">
    <property type="entry name" value="Peptidase_M20"/>
</dbReference>
<dbReference type="SUPFAM" id="SSF55031">
    <property type="entry name" value="Bacterial exopeptidase dimerisation domain"/>
    <property type="match status" value="1"/>
</dbReference>
<dbReference type="RefSeq" id="WP_097157020.1">
    <property type="nucleotide sequence ID" value="NZ_JBEPMQ010000003.1"/>
</dbReference>
<dbReference type="SUPFAM" id="SSF53187">
    <property type="entry name" value="Zn-dependent exopeptidases"/>
    <property type="match status" value="1"/>
</dbReference>
<dbReference type="PIRSF" id="PIRSF005962">
    <property type="entry name" value="Pept_M20D_amidohydro"/>
    <property type="match status" value="1"/>
</dbReference>
<dbReference type="InterPro" id="IPR017439">
    <property type="entry name" value="Amidohydrolase"/>
</dbReference>
<name>A0A285CIM5_9BACI</name>
<feature type="binding site" evidence="1">
    <location>
        <position position="209"/>
    </location>
    <ligand>
        <name>Mn(2+)</name>
        <dbReference type="ChEBI" id="CHEBI:29035"/>
        <label>2</label>
    </ligand>
</feature>
<comment type="cofactor">
    <cofactor evidence="1">
        <name>Mn(2+)</name>
        <dbReference type="ChEBI" id="CHEBI:29035"/>
    </cofactor>
    <text evidence="1">The Mn(2+) ion enhances activity.</text>
</comment>
<protein>
    <submittedName>
        <fullName evidence="3">Aminobenzoyl-glutamate utilization protein A</fullName>
    </submittedName>
</protein>
<organism evidence="3 4">
    <name type="scientific">Bacillus oleivorans</name>
    <dbReference type="NCBI Taxonomy" id="1448271"/>
    <lineage>
        <taxon>Bacteria</taxon>
        <taxon>Bacillati</taxon>
        <taxon>Bacillota</taxon>
        <taxon>Bacilli</taxon>
        <taxon>Bacillales</taxon>
        <taxon>Bacillaceae</taxon>
        <taxon>Bacillus</taxon>
    </lineage>
</organism>
<evidence type="ECO:0000313" key="4">
    <source>
        <dbReference type="Proteomes" id="UP000219546"/>
    </source>
</evidence>
<dbReference type="EMBL" id="OAOP01000001">
    <property type="protein sequence ID" value="SNX67205.1"/>
    <property type="molecule type" value="Genomic_DNA"/>
</dbReference>
<feature type="binding site" evidence="1">
    <location>
        <position position="185"/>
    </location>
    <ligand>
        <name>Mn(2+)</name>
        <dbReference type="ChEBI" id="CHEBI:29035"/>
        <label>2</label>
    </ligand>
</feature>
<dbReference type="Pfam" id="PF07687">
    <property type="entry name" value="M20_dimer"/>
    <property type="match status" value="1"/>
</dbReference>
<evidence type="ECO:0000256" key="1">
    <source>
        <dbReference type="PIRSR" id="PIRSR005962-1"/>
    </source>
</evidence>
<dbReference type="AlphaFoldDB" id="A0A285CIM5"/>
<dbReference type="Pfam" id="PF01546">
    <property type="entry name" value="Peptidase_M20"/>
    <property type="match status" value="1"/>
</dbReference>